<evidence type="ECO:0000259" key="20">
    <source>
        <dbReference type="PROSITE" id="PS50011"/>
    </source>
</evidence>
<keyword evidence="6" id="KW-0433">Leucine-rich repeat</keyword>
<keyword evidence="10" id="KW-0677">Repeat</keyword>
<dbReference type="PROSITE" id="PS50011">
    <property type="entry name" value="PROTEIN_KINASE_DOM"/>
    <property type="match status" value="1"/>
</dbReference>
<dbReference type="EC" id="2.7.11.1" evidence="3"/>
<dbReference type="Gene3D" id="3.80.10.10">
    <property type="entry name" value="Ribonuclease Inhibitor"/>
    <property type="match status" value="2"/>
</dbReference>
<evidence type="ECO:0000256" key="19">
    <source>
        <dbReference type="SAM" id="SignalP"/>
    </source>
</evidence>
<dbReference type="GO" id="GO:0005524">
    <property type="term" value="F:ATP binding"/>
    <property type="evidence" value="ECO:0007669"/>
    <property type="project" value="InterPro"/>
</dbReference>
<dbReference type="SUPFAM" id="SSF52058">
    <property type="entry name" value="L domain-like"/>
    <property type="match status" value="1"/>
</dbReference>
<keyword evidence="5" id="KW-0723">Serine/threonine-protein kinase</keyword>
<dbReference type="InterPro" id="IPR011009">
    <property type="entry name" value="Kinase-like_dom_sf"/>
</dbReference>
<comment type="subcellular location">
    <subcellularLocation>
        <location evidence="1">Cell membrane</location>
        <topology evidence="1">Single-pass type I membrane protein</topology>
    </subcellularLocation>
</comment>
<name>A0A835TMH1_9ROSI</name>
<feature type="chain" id="PRO_5032595643" description="non-specific serine/threonine protein kinase" evidence="19">
    <location>
        <begin position="30"/>
        <end position="773"/>
    </location>
</feature>
<evidence type="ECO:0000256" key="5">
    <source>
        <dbReference type="ARBA" id="ARBA00022527"/>
    </source>
</evidence>
<dbReference type="OrthoDB" id="676979at2759"/>
<dbReference type="Proteomes" id="UP000657918">
    <property type="component" value="Unassembled WGS sequence"/>
</dbReference>
<dbReference type="GO" id="GO:0004674">
    <property type="term" value="F:protein serine/threonine kinase activity"/>
    <property type="evidence" value="ECO:0007669"/>
    <property type="project" value="UniProtKB-KW"/>
</dbReference>
<evidence type="ECO:0000256" key="4">
    <source>
        <dbReference type="ARBA" id="ARBA00022475"/>
    </source>
</evidence>
<dbReference type="FunFam" id="3.80.10.10:FF:000673">
    <property type="entry name" value="Probable LRR receptor-like serine/threonine-protein kinase At2g02780"/>
    <property type="match status" value="1"/>
</dbReference>
<dbReference type="Gene3D" id="3.30.200.20">
    <property type="entry name" value="Phosphorylase Kinase, domain 1"/>
    <property type="match status" value="1"/>
</dbReference>
<comment type="similarity">
    <text evidence="2">Belongs to the RLP family.</text>
</comment>
<proteinExistence type="inferred from homology"/>
<evidence type="ECO:0000256" key="15">
    <source>
        <dbReference type="ARBA" id="ARBA00023180"/>
    </source>
</evidence>
<evidence type="ECO:0000256" key="12">
    <source>
        <dbReference type="ARBA" id="ARBA00022989"/>
    </source>
</evidence>
<evidence type="ECO:0000313" key="22">
    <source>
        <dbReference type="Proteomes" id="UP000657918"/>
    </source>
</evidence>
<dbReference type="GO" id="GO:0005886">
    <property type="term" value="C:plasma membrane"/>
    <property type="evidence" value="ECO:0007669"/>
    <property type="project" value="UniProtKB-SubCell"/>
</dbReference>
<keyword evidence="7" id="KW-0808">Transferase</keyword>
<evidence type="ECO:0000256" key="6">
    <source>
        <dbReference type="ARBA" id="ARBA00022614"/>
    </source>
</evidence>
<evidence type="ECO:0000256" key="16">
    <source>
        <dbReference type="ARBA" id="ARBA00047899"/>
    </source>
</evidence>
<evidence type="ECO:0000256" key="7">
    <source>
        <dbReference type="ARBA" id="ARBA00022679"/>
    </source>
</evidence>
<evidence type="ECO:0000256" key="14">
    <source>
        <dbReference type="ARBA" id="ARBA00023170"/>
    </source>
</evidence>
<dbReference type="Pfam" id="PF00069">
    <property type="entry name" value="Pkinase"/>
    <property type="match status" value="1"/>
</dbReference>
<keyword evidence="15" id="KW-0325">Glycoprotein</keyword>
<feature type="signal peptide" evidence="19">
    <location>
        <begin position="1"/>
        <end position="29"/>
    </location>
</feature>
<dbReference type="EMBL" id="JADGMS010000001">
    <property type="protein sequence ID" value="KAF9689717.1"/>
    <property type="molecule type" value="Genomic_DNA"/>
</dbReference>
<comment type="caution">
    <text evidence="21">The sequence shown here is derived from an EMBL/GenBank/DDBJ whole genome shotgun (WGS) entry which is preliminary data.</text>
</comment>
<feature type="domain" description="Protein kinase" evidence="20">
    <location>
        <begin position="453"/>
        <end position="752"/>
    </location>
</feature>
<keyword evidence="13 18" id="KW-0472">Membrane</keyword>
<dbReference type="PANTHER" id="PTHR48052">
    <property type="entry name" value="UNNAMED PRODUCT"/>
    <property type="match status" value="1"/>
</dbReference>
<evidence type="ECO:0000256" key="17">
    <source>
        <dbReference type="ARBA" id="ARBA00048679"/>
    </source>
</evidence>
<evidence type="ECO:0000256" key="11">
    <source>
        <dbReference type="ARBA" id="ARBA00022777"/>
    </source>
</evidence>
<dbReference type="SUPFAM" id="SSF56112">
    <property type="entry name" value="Protein kinase-like (PK-like)"/>
    <property type="match status" value="1"/>
</dbReference>
<dbReference type="FunFam" id="3.80.10.10:FF:000380">
    <property type="entry name" value="Putative inactive leucine-rich repeat receptor-like protein kinase"/>
    <property type="match status" value="1"/>
</dbReference>
<evidence type="ECO:0000256" key="18">
    <source>
        <dbReference type="SAM" id="Phobius"/>
    </source>
</evidence>
<keyword evidence="12 18" id="KW-1133">Transmembrane helix</keyword>
<dbReference type="Gene3D" id="1.10.510.10">
    <property type="entry name" value="Transferase(Phosphotransferase) domain 1"/>
    <property type="match status" value="1"/>
</dbReference>
<reference evidence="21 22" key="1">
    <citation type="submission" date="2020-10" db="EMBL/GenBank/DDBJ databases">
        <title>Plant Genome Project.</title>
        <authorList>
            <person name="Zhang R.-G."/>
        </authorList>
    </citation>
    <scope>NUCLEOTIDE SEQUENCE [LARGE SCALE GENOMIC DNA]</scope>
    <source>
        <strain evidence="21">FAFU-HL-1</strain>
        <tissue evidence="21">Leaf</tissue>
    </source>
</reference>
<organism evidence="21 22">
    <name type="scientific">Salix dunnii</name>
    <dbReference type="NCBI Taxonomy" id="1413687"/>
    <lineage>
        <taxon>Eukaryota</taxon>
        <taxon>Viridiplantae</taxon>
        <taxon>Streptophyta</taxon>
        <taxon>Embryophyta</taxon>
        <taxon>Tracheophyta</taxon>
        <taxon>Spermatophyta</taxon>
        <taxon>Magnoliopsida</taxon>
        <taxon>eudicotyledons</taxon>
        <taxon>Gunneridae</taxon>
        <taxon>Pentapetalae</taxon>
        <taxon>rosids</taxon>
        <taxon>fabids</taxon>
        <taxon>Malpighiales</taxon>
        <taxon>Salicaceae</taxon>
        <taxon>Saliceae</taxon>
        <taxon>Salix</taxon>
    </lineage>
</organism>
<keyword evidence="4" id="KW-1003">Cell membrane</keyword>
<evidence type="ECO:0000256" key="13">
    <source>
        <dbReference type="ARBA" id="ARBA00023136"/>
    </source>
</evidence>
<dbReference type="AlphaFoldDB" id="A0A835TMH1"/>
<comment type="catalytic activity">
    <reaction evidence="16">
        <text>L-threonyl-[protein] + ATP = O-phospho-L-threonyl-[protein] + ADP + H(+)</text>
        <dbReference type="Rhea" id="RHEA:46608"/>
        <dbReference type="Rhea" id="RHEA-COMP:11060"/>
        <dbReference type="Rhea" id="RHEA-COMP:11605"/>
        <dbReference type="ChEBI" id="CHEBI:15378"/>
        <dbReference type="ChEBI" id="CHEBI:30013"/>
        <dbReference type="ChEBI" id="CHEBI:30616"/>
        <dbReference type="ChEBI" id="CHEBI:61977"/>
        <dbReference type="ChEBI" id="CHEBI:456216"/>
        <dbReference type="EC" id="2.7.11.1"/>
    </reaction>
</comment>
<protein>
    <recommendedName>
        <fullName evidence="3">non-specific serine/threonine protein kinase</fullName>
        <ecNumber evidence="3">2.7.11.1</ecNumber>
    </recommendedName>
</protein>
<evidence type="ECO:0000256" key="1">
    <source>
        <dbReference type="ARBA" id="ARBA00004251"/>
    </source>
</evidence>
<keyword evidence="9 19" id="KW-0732">Signal</keyword>
<keyword evidence="11" id="KW-0418">Kinase</keyword>
<evidence type="ECO:0000256" key="8">
    <source>
        <dbReference type="ARBA" id="ARBA00022692"/>
    </source>
</evidence>
<dbReference type="FunFam" id="1.10.510.10:FF:000431">
    <property type="entry name" value="Putative inactive leucine-rich repeat receptor-like protein kinase"/>
    <property type="match status" value="1"/>
</dbReference>
<evidence type="ECO:0000256" key="9">
    <source>
        <dbReference type="ARBA" id="ARBA00022729"/>
    </source>
</evidence>
<accession>A0A835TMH1</accession>
<evidence type="ECO:0000256" key="2">
    <source>
        <dbReference type="ARBA" id="ARBA00009592"/>
    </source>
</evidence>
<keyword evidence="22" id="KW-1185">Reference proteome</keyword>
<evidence type="ECO:0000256" key="10">
    <source>
        <dbReference type="ARBA" id="ARBA00022737"/>
    </source>
</evidence>
<keyword evidence="8 18" id="KW-0812">Transmembrane</keyword>
<dbReference type="InterPro" id="IPR000719">
    <property type="entry name" value="Prot_kinase_dom"/>
</dbReference>
<dbReference type="InterPro" id="IPR001611">
    <property type="entry name" value="Leu-rich_rpt"/>
</dbReference>
<sequence>MEKLRISSFPCSFTALFILIVMQVSISRGQLAPSETRILFQVQKLLEYPQVLQGWNNWTNFCYLPPSPSLKVVCSYSHVTELTVVGNKSSSSASPNSPKENTLSDNFSIDAFFTTLTKLSNLKVLSLVSLGLWGPLPPKISRFWSLQALNVSSNFIYGQIPREILSLKNLTSLVLAHNLLNGTVPDLRSLVLLQELNLGGNHLGPTFPSLGNDLVTIILKNNSLRSVIPSGIKKFNQLQQLDISSNKLIGPIPSALFSLPSLQYLSLAQNQLSGALPTNISCSVKLQYVDISHNILIGKLPSCIATNTSTRTVISSWNCLSGGKNASHQHPYSFCNKEALAVKPPAKRKEQKSSTIKLGILLGIVGAVLGIAGVLGLLVLVIFRRSKTETSDDQVYSMFDGSVTSKRSVASKRPVQSAVDSRRVPQTMRSAAIGLPPYRVYTLEEVEDATNSFDPLNFIGEGSQGQLYKGWLIDGSAVLVKCVKLKQKNLPQSMIQQMEVLSKLRHLHLVSILGHSIVTYGDHSSTAGTVFVVLEHISNGSLRDYLADERKREMLRWPQRMAIIIGVARGIQFLHTGVAPGIFGNNVKIENVLLDDSLTAKLSDYKIPLSSKVGSESPLNGQDAFNINRQVFHLFSFFHPFMLLNNQDHLPICSGENAEKEDVYQLGVILLQVITGKLVASSRALDELRIQLEKGLAEAPSKLQSLVDPSTRGSFAYESLKTAAEITINCLEKDSRTRPSIEDVLWNLQYSIQIQEGWSSTSGNLGGPHSSSY</sequence>
<dbReference type="InterPro" id="IPR032675">
    <property type="entry name" value="LRR_dom_sf"/>
</dbReference>
<dbReference type="Pfam" id="PF00560">
    <property type="entry name" value="LRR_1"/>
    <property type="match status" value="2"/>
</dbReference>
<evidence type="ECO:0000313" key="21">
    <source>
        <dbReference type="EMBL" id="KAF9689717.1"/>
    </source>
</evidence>
<feature type="transmembrane region" description="Helical" evidence="18">
    <location>
        <begin position="358"/>
        <end position="383"/>
    </location>
</feature>
<keyword evidence="14" id="KW-0675">Receptor</keyword>
<gene>
    <name evidence="21" type="ORF">SADUNF_Sadunf01G0121200</name>
</gene>
<evidence type="ECO:0000256" key="3">
    <source>
        <dbReference type="ARBA" id="ARBA00012513"/>
    </source>
</evidence>
<dbReference type="PANTHER" id="PTHR48052:SF29">
    <property type="entry name" value="PROTEIN KINASE DOMAIN-CONTAINING PROTEIN"/>
    <property type="match status" value="1"/>
</dbReference>
<comment type="catalytic activity">
    <reaction evidence="17">
        <text>L-seryl-[protein] + ATP = O-phospho-L-seryl-[protein] + ADP + H(+)</text>
        <dbReference type="Rhea" id="RHEA:17989"/>
        <dbReference type="Rhea" id="RHEA-COMP:9863"/>
        <dbReference type="Rhea" id="RHEA-COMP:11604"/>
        <dbReference type="ChEBI" id="CHEBI:15378"/>
        <dbReference type="ChEBI" id="CHEBI:29999"/>
        <dbReference type="ChEBI" id="CHEBI:30616"/>
        <dbReference type="ChEBI" id="CHEBI:83421"/>
        <dbReference type="ChEBI" id="CHEBI:456216"/>
        <dbReference type="EC" id="2.7.11.1"/>
    </reaction>
</comment>